<reference evidence="2 3" key="1">
    <citation type="journal article" date="2019" name="Int. J. Syst. Evol. Microbiol.">
        <title>The Global Catalogue of Microorganisms (GCM) 10K type strain sequencing project: providing services to taxonomists for standard genome sequencing and annotation.</title>
        <authorList>
            <consortium name="The Broad Institute Genomics Platform"/>
            <consortium name="The Broad Institute Genome Sequencing Center for Infectious Disease"/>
            <person name="Wu L."/>
            <person name="Ma J."/>
        </authorList>
    </citation>
    <scope>NUCLEOTIDE SEQUENCE [LARGE SCALE GENOMIC DNA]</scope>
    <source>
        <strain evidence="2 3">CGMCC 1.12562</strain>
    </source>
</reference>
<feature type="region of interest" description="Disordered" evidence="1">
    <location>
        <begin position="304"/>
        <end position="329"/>
    </location>
</feature>
<evidence type="ECO:0000256" key="1">
    <source>
        <dbReference type="SAM" id="MobiDB-lite"/>
    </source>
</evidence>
<dbReference type="SUPFAM" id="SSF75011">
    <property type="entry name" value="3-carboxy-cis,cis-mucoante lactonizing enzyme"/>
    <property type="match status" value="1"/>
</dbReference>
<keyword evidence="3" id="KW-1185">Reference proteome</keyword>
<dbReference type="AlphaFoldDB" id="A0ABD5NHZ1"/>
<name>A0ABD5NHZ1_9EURY</name>
<dbReference type="RefSeq" id="WP_232569735.1">
    <property type="nucleotide sequence ID" value="NZ_CP089466.1"/>
</dbReference>
<evidence type="ECO:0000313" key="2">
    <source>
        <dbReference type="EMBL" id="MFC3478812.1"/>
    </source>
</evidence>
<comment type="caution">
    <text evidence="2">The sequence shown here is derived from an EMBL/GenBank/DDBJ whole genome shotgun (WGS) entry which is preliminary data.</text>
</comment>
<evidence type="ECO:0000313" key="3">
    <source>
        <dbReference type="Proteomes" id="UP001595660"/>
    </source>
</evidence>
<dbReference type="Pfam" id="PF08309">
    <property type="entry name" value="LVIVD"/>
    <property type="match status" value="1"/>
</dbReference>
<dbReference type="PROSITE" id="PS51318">
    <property type="entry name" value="TAT"/>
    <property type="match status" value="1"/>
</dbReference>
<dbReference type="InterPro" id="IPR013211">
    <property type="entry name" value="LVIVD"/>
</dbReference>
<dbReference type="EMBL" id="JBHRWN010000002">
    <property type="protein sequence ID" value="MFC3478812.1"/>
    <property type="molecule type" value="Genomic_DNA"/>
</dbReference>
<dbReference type="InterPro" id="IPR006311">
    <property type="entry name" value="TAT_signal"/>
</dbReference>
<gene>
    <name evidence="2" type="ORF">ACFOKC_13865</name>
</gene>
<dbReference type="Proteomes" id="UP001595660">
    <property type="component" value="Unassembled WGS sequence"/>
</dbReference>
<feature type="region of interest" description="Disordered" evidence="1">
    <location>
        <begin position="450"/>
        <end position="498"/>
    </location>
</feature>
<protein>
    <submittedName>
        <fullName evidence="2">LVIVD repeat-containing protein</fullName>
    </submittedName>
</protein>
<proteinExistence type="predicted"/>
<organism evidence="2 3">
    <name type="scientific">Halobacterium litoreum</name>
    <dbReference type="NCBI Taxonomy" id="2039234"/>
    <lineage>
        <taxon>Archaea</taxon>
        <taxon>Methanobacteriati</taxon>
        <taxon>Methanobacteriota</taxon>
        <taxon>Stenosarchaea group</taxon>
        <taxon>Halobacteria</taxon>
        <taxon>Halobacteriales</taxon>
        <taxon>Halobacteriaceae</taxon>
        <taxon>Halobacterium</taxon>
    </lineage>
</organism>
<accession>A0ABD5NHZ1</accession>
<sequence>MRRRAFLGALAAGTAGTTLPGFGAGASATTADPPRIDPAFVVNAPGTEEILPGADGRYVYGAAGDRLLVVDFDTLDEPSVVAEVEPTLDSDAMGGVGDLVRDGDRVAVVGPTGLADGDPPSGAAVFDVSTPTSPEQVVELQTDHSIHNAAFGDGVLYITANLREHSPMVAYDLAGDEPTEVSTWSVVDANDDWAAVPSTLHQTHDVTVRDGYAYVSNWDAGTWLVDVSDPANPSAVSQVGGVDPEAYESLSRDEAFARLRTVPGNAHNIALSDDGSLLAVGRESFGDGSGDDYSGPGGIELYDIGDKSSPERTSALRPPVVTNGDGEKSVSTAHNCHFRGDRLYAAWYESGVRVYDASDPTAPETLGAWASPRTTSFWTAVPLDEGFVASSYYDPSAPESARRDGENASIYAFPEPDASDAVAATTYEVNATGVPEQVPLFDFSRVETTTTTTDTAANTTAATTTEATTEVTPADPPPTTTESTDESSGGSTPGFGVGAAVAGTALAALHRLRDD</sequence>
<dbReference type="GeneID" id="69118173"/>
<feature type="compositionally biased region" description="Low complexity" evidence="1">
    <location>
        <begin position="450"/>
        <end position="473"/>
    </location>
</feature>
<feature type="compositionally biased region" description="Low complexity" evidence="1">
    <location>
        <begin position="480"/>
        <end position="490"/>
    </location>
</feature>